<dbReference type="Proteomes" id="UP000440498">
    <property type="component" value="Unassembled WGS sequence"/>
</dbReference>
<keyword evidence="3" id="KW-1185">Reference proteome</keyword>
<organism evidence="2 3">
    <name type="scientific">Rugamonas aquatica</name>
    <dbReference type="NCBI Taxonomy" id="2743357"/>
    <lineage>
        <taxon>Bacteria</taxon>
        <taxon>Pseudomonadati</taxon>
        <taxon>Pseudomonadota</taxon>
        <taxon>Betaproteobacteria</taxon>
        <taxon>Burkholderiales</taxon>
        <taxon>Oxalobacteraceae</taxon>
        <taxon>Telluria group</taxon>
        <taxon>Rugamonas</taxon>
    </lineage>
</organism>
<comment type="caution">
    <text evidence="2">The sequence shown here is derived from an EMBL/GenBank/DDBJ whole genome shotgun (WGS) entry which is preliminary data.</text>
</comment>
<evidence type="ECO:0000313" key="2">
    <source>
        <dbReference type="EMBL" id="MQA40616.1"/>
    </source>
</evidence>
<accession>A0A6A7N6F5</accession>
<protein>
    <submittedName>
        <fullName evidence="2">Uncharacterized protein</fullName>
    </submittedName>
</protein>
<reference evidence="2 3" key="1">
    <citation type="submission" date="2019-10" db="EMBL/GenBank/DDBJ databases">
        <title>Two novel species isolated from a subtropical stream in China.</title>
        <authorList>
            <person name="Lu H."/>
        </authorList>
    </citation>
    <scope>NUCLEOTIDE SEQUENCE [LARGE SCALE GENOMIC DNA]</scope>
    <source>
        <strain evidence="2 3">FT29W</strain>
    </source>
</reference>
<name>A0A6A7N6F5_9BURK</name>
<evidence type="ECO:0000313" key="3">
    <source>
        <dbReference type="Proteomes" id="UP000440498"/>
    </source>
</evidence>
<proteinExistence type="predicted"/>
<evidence type="ECO:0000256" key="1">
    <source>
        <dbReference type="SAM" id="MobiDB-lite"/>
    </source>
</evidence>
<sequence>MVSFLDSQIDASSLLWLWMESDLENLKLRNNGTIRLLCPVHGTQLAVLRPLLVDEHSSDYQHLAAHFGIACSHPLDTTHDGGNITVFARPNQSGGQRGGLCAPPSSTGGRPRCSHR</sequence>
<gene>
    <name evidence="2" type="ORF">GEV02_20905</name>
</gene>
<feature type="region of interest" description="Disordered" evidence="1">
    <location>
        <begin position="89"/>
        <end position="116"/>
    </location>
</feature>
<dbReference type="EMBL" id="WHUG01000009">
    <property type="protein sequence ID" value="MQA40616.1"/>
    <property type="molecule type" value="Genomic_DNA"/>
</dbReference>
<dbReference type="AlphaFoldDB" id="A0A6A7N6F5"/>
<dbReference type="RefSeq" id="WP_152839913.1">
    <property type="nucleotide sequence ID" value="NZ_WHUG01000009.1"/>
</dbReference>